<dbReference type="Pfam" id="PF05437">
    <property type="entry name" value="AzlD"/>
    <property type="match status" value="1"/>
</dbReference>
<evidence type="ECO:0000313" key="3">
    <source>
        <dbReference type="Proteomes" id="UP000517916"/>
    </source>
</evidence>
<dbReference type="RefSeq" id="WP_025359850.1">
    <property type="nucleotide sequence ID" value="NZ_BAAABQ010000006.1"/>
</dbReference>
<feature type="transmembrane region" description="Helical" evidence="1">
    <location>
        <begin position="82"/>
        <end position="100"/>
    </location>
</feature>
<evidence type="ECO:0000256" key="1">
    <source>
        <dbReference type="SAM" id="Phobius"/>
    </source>
</evidence>
<feature type="transmembrane region" description="Helical" evidence="1">
    <location>
        <begin position="6"/>
        <end position="23"/>
    </location>
</feature>
<comment type="caution">
    <text evidence="2">The sequence shown here is derived from an EMBL/GenBank/DDBJ whole genome shotgun (WGS) entry which is preliminary data.</text>
</comment>
<evidence type="ECO:0000313" key="2">
    <source>
        <dbReference type="EMBL" id="MBA8925151.1"/>
    </source>
</evidence>
<keyword evidence="1" id="KW-0812">Transmembrane</keyword>
<feature type="transmembrane region" description="Helical" evidence="1">
    <location>
        <begin position="60"/>
        <end position="77"/>
    </location>
</feature>
<dbReference type="EMBL" id="JACJID010000002">
    <property type="protein sequence ID" value="MBA8925151.1"/>
    <property type="molecule type" value="Genomic_DNA"/>
</dbReference>
<gene>
    <name evidence="2" type="ORF">BC739_002350</name>
</gene>
<protein>
    <submittedName>
        <fullName evidence="2">Branched-subunit amino acid transport protein</fullName>
    </submittedName>
</protein>
<proteinExistence type="predicted"/>
<dbReference type="InterPro" id="IPR008407">
    <property type="entry name" value="Brnchd-chn_aa_trnsp_AzlD"/>
</dbReference>
<dbReference type="Proteomes" id="UP000517916">
    <property type="component" value="Unassembled WGS sequence"/>
</dbReference>
<keyword evidence="1" id="KW-0472">Membrane</keyword>
<keyword evidence="1" id="KW-1133">Transmembrane helix</keyword>
<feature type="transmembrane region" description="Helical" evidence="1">
    <location>
        <begin position="35"/>
        <end position="54"/>
    </location>
</feature>
<keyword evidence="3" id="KW-1185">Reference proteome</keyword>
<accession>A0ABR6BE49</accession>
<reference evidence="2 3" key="1">
    <citation type="submission" date="2020-08" db="EMBL/GenBank/DDBJ databases">
        <title>Genomic Encyclopedia of Archaeal and Bacterial Type Strains, Phase II (KMG-II): from individual species to whole genera.</title>
        <authorList>
            <person name="Goeker M."/>
        </authorList>
    </citation>
    <scope>NUCLEOTIDE SEQUENCE [LARGE SCALE GENOMIC DNA]</scope>
    <source>
        <strain evidence="2 3">DSM 43850</strain>
    </source>
</reference>
<name>A0ABR6BE49_9PSEU</name>
<sequence length="102" mass="10432">MTVEVVLALALGTFGIRFAGPLLRERLHLSERVRTLMGMAATALLLALVAVNALVPHGGFGGWALAAGVTVGGVAAWRKLPFVVTVLLAAGVTAGFRLLGVA</sequence>
<organism evidence="2 3">
    <name type="scientific">Kutzneria viridogrisea</name>
    <dbReference type="NCBI Taxonomy" id="47990"/>
    <lineage>
        <taxon>Bacteria</taxon>
        <taxon>Bacillati</taxon>
        <taxon>Actinomycetota</taxon>
        <taxon>Actinomycetes</taxon>
        <taxon>Pseudonocardiales</taxon>
        <taxon>Pseudonocardiaceae</taxon>
        <taxon>Kutzneria</taxon>
    </lineage>
</organism>